<dbReference type="Pfam" id="PF13370">
    <property type="entry name" value="Fer4_13"/>
    <property type="match status" value="1"/>
</dbReference>
<dbReference type="OrthoDB" id="8910832at2"/>
<dbReference type="EMBL" id="GL883077">
    <property type="protein sequence ID" value="EGF92124.1"/>
    <property type="molecule type" value="Genomic_DNA"/>
</dbReference>
<accession>F4QKH2</accession>
<dbReference type="AlphaFoldDB" id="F4QKH2"/>
<keyword evidence="2" id="KW-1185">Reference proteome</keyword>
<protein>
    <submittedName>
        <fullName evidence="1">Uncharacterized protein</fullName>
    </submittedName>
</protein>
<dbReference type="Proteomes" id="UP000006512">
    <property type="component" value="Unassembled WGS sequence"/>
</dbReference>
<dbReference type="eggNOG" id="ENOG502ZS5Q">
    <property type="taxonomic scope" value="Bacteria"/>
</dbReference>
<gene>
    <name evidence="1" type="ORF">ABI_05570</name>
</gene>
<dbReference type="HOGENOM" id="CLU_1232949_0_0_5"/>
<organism evidence="1 2">
    <name type="scientific">Asticcacaulis biprosthecium C19</name>
    <dbReference type="NCBI Taxonomy" id="715226"/>
    <lineage>
        <taxon>Bacteria</taxon>
        <taxon>Pseudomonadati</taxon>
        <taxon>Pseudomonadota</taxon>
        <taxon>Alphaproteobacteria</taxon>
        <taxon>Caulobacterales</taxon>
        <taxon>Caulobacteraceae</taxon>
        <taxon>Asticcacaulis</taxon>
    </lineage>
</organism>
<dbReference type="STRING" id="715226.ABI_05570"/>
<evidence type="ECO:0000313" key="2">
    <source>
        <dbReference type="Proteomes" id="UP000006512"/>
    </source>
</evidence>
<evidence type="ECO:0000313" key="1">
    <source>
        <dbReference type="EMBL" id="EGF92124.1"/>
    </source>
</evidence>
<proteinExistence type="predicted"/>
<reference evidence="2" key="1">
    <citation type="submission" date="2011-03" db="EMBL/GenBank/DDBJ databases">
        <title>Draft genome sequence of Brevundimonas diminuta.</title>
        <authorList>
            <person name="Brown P.J.B."/>
            <person name="Buechlein A."/>
            <person name="Hemmerich C."/>
            <person name="Brun Y.V."/>
        </authorList>
    </citation>
    <scope>NUCLEOTIDE SEQUENCE [LARGE SCALE GENOMIC DNA]</scope>
    <source>
        <strain evidence="2">C19</strain>
    </source>
</reference>
<sequence>MRTPYLKNVPGDFYVEDQCCVTCNIPLDVAPDLFTMDDQQCYVSRQPRTADELDRTLRAMNNQELDCIRYSGQDREIVRRLVESGEGCTVDSLLTKFFVERLRHIARVTASYDSALSFVTDLLEKPRALLNYKEEPSYKFSPLIEFEGGISLQVSWFEENWHTLSVSQTFDGAFLFRLEALSSGGHGFSRGVHHWLSDLPGVSHIRWLSQDEFDKDLPGQPAPF</sequence>
<name>F4QKH2_9CAUL</name>
<dbReference type="RefSeq" id="WP_006271294.1">
    <property type="nucleotide sequence ID" value="NZ_GL883077.1"/>
</dbReference>